<evidence type="ECO:0000313" key="4">
    <source>
        <dbReference type="Proteomes" id="UP000000305"/>
    </source>
</evidence>
<dbReference type="Pfam" id="PF25373">
    <property type="entry name" value="SBNO"/>
    <property type="match status" value="1"/>
</dbReference>
<dbReference type="EMBL" id="GL732678">
    <property type="protein sequence ID" value="EFX67437.1"/>
    <property type="molecule type" value="Genomic_DNA"/>
</dbReference>
<keyword evidence="4" id="KW-1185">Reference proteome</keyword>
<proteinExistence type="predicted"/>
<dbReference type="HOGENOM" id="CLU_1983773_0_0_1"/>
<sequence length="126" mass="14473">MGWKLARDMSASLSGNSEGFYISNLTQKGKRSVFLVVNNKQSWEVFKISHEKVAADSPQRRVVEKFGNLLYNASKTDCYHRYWTGLSLKTLNFQCGPIFSAWKEISSVIKSMQVVPVKFLIFNKWV</sequence>
<feature type="domain" description="SBNO alpha/beta" evidence="1">
    <location>
        <begin position="1"/>
        <end position="49"/>
    </location>
</feature>
<protein>
    <recommendedName>
        <fullName evidence="1">SBNO alpha/beta domain-containing protein</fullName>
    </recommendedName>
</protein>
<dbReference type="InterPro" id="IPR057332">
    <property type="entry name" value="SBNO_a/b_dom"/>
</dbReference>
<evidence type="ECO:0000259" key="1">
    <source>
        <dbReference type="Pfam" id="PF25373"/>
    </source>
</evidence>
<dbReference type="EMBL" id="GL732647">
    <property type="protein sequence ID" value="EFX68857.1"/>
    <property type="molecule type" value="Genomic_DNA"/>
</dbReference>
<reference evidence="3 4" key="1">
    <citation type="journal article" date="2011" name="Science">
        <title>The ecoresponsive genome of Daphnia pulex.</title>
        <authorList>
            <person name="Colbourne J.K."/>
            <person name="Pfrender M.E."/>
            <person name="Gilbert D."/>
            <person name="Thomas W.K."/>
            <person name="Tucker A."/>
            <person name="Oakley T.H."/>
            <person name="Tokishita S."/>
            <person name="Aerts A."/>
            <person name="Arnold G.J."/>
            <person name="Basu M.K."/>
            <person name="Bauer D.J."/>
            <person name="Caceres C.E."/>
            <person name="Carmel L."/>
            <person name="Casola C."/>
            <person name="Choi J.H."/>
            <person name="Detter J.C."/>
            <person name="Dong Q."/>
            <person name="Dusheyko S."/>
            <person name="Eads B.D."/>
            <person name="Frohlich T."/>
            <person name="Geiler-Samerotte K.A."/>
            <person name="Gerlach D."/>
            <person name="Hatcher P."/>
            <person name="Jogdeo S."/>
            <person name="Krijgsveld J."/>
            <person name="Kriventseva E.V."/>
            <person name="Kultz D."/>
            <person name="Laforsch C."/>
            <person name="Lindquist E."/>
            <person name="Lopez J."/>
            <person name="Manak J.R."/>
            <person name="Muller J."/>
            <person name="Pangilinan J."/>
            <person name="Patwardhan R.P."/>
            <person name="Pitluck S."/>
            <person name="Pritham E.J."/>
            <person name="Rechtsteiner A."/>
            <person name="Rho M."/>
            <person name="Rogozin I.B."/>
            <person name="Sakarya O."/>
            <person name="Salamov A."/>
            <person name="Schaack S."/>
            <person name="Shapiro H."/>
            <person name="Shiga Y."/>
            <person name="Skalitzky C."/>
            <person name="Smith Z."/>
            <person name="Souvorov A."/>
            <person name="Sung W."/>
            <person name="Tang Z."/>
            <person name="Tsuchiya D."/>
            <person name="Tu H."/>
            <person name="Vos H."/>
            <person name="Wang M."/>
            <person name="Wolf Y.I."/>
            <person name="Yamagata H."/>
            <person name="Yamada T."/>
            <person name="Ye Y."/>
            <person name="Shaw J.R."/>
            <person name="Andrews J."/>
            <person name="Crease T.J."/>
            <person name="Tang H."/>
            <person name="Lucas S.M."/>
            <person name="Robertson H.M."/>
            <person name="Bork P."/>
            <person name="Koonin E.V."/>
            <person name="Zdobnov E.M."/>
            <person name="Grigoriev I.V."/>
            <person name="Lynch M."/>
            <person name="Boore J.L."/>
        </authorList>
    </citation>
    <scope>NUCLEOTIDE SEQUENCE [LARGE SCALE GENOMIC DNA]</scope>
</reference>
<evidence type="ECO:0000313" key="3">
    <source>
        <dbReference type="EMBL" id="EFX68857.1"/>
    </source>
</evidence>
<dbReference type="Proteomes" id="UP000000305">
    <property type="component" value="Unassembled WGS sequence"/>
</dbReference>
<dbReference type="AlphaFoldDB" id="E9HHF3"/>
<accession>E9HHF3</accession>
<organism evidence="3 4">
    <name type="scientific">Daphnia pulex</name>
    <name type="common">Water flea</name>
    <dbReference type="NCBI Taxonomy" id="6669"/>
    <lineage>
        <taxon>Eukaryota</taxon>
        <taxon>Metazoa</taxon>
        <taxon>Ecdysozoa</taxon>
        <taxon>Arthropoda</taxon>
        <taxon>Crustacea</taxon>
        <taxon>Branchiopoda</taxon>
        <taxon>Diplostraca</taxon>
        <taxon>Cladocera</taxon>
        <taxon>Anomopoda</taxon>
        <taxon>Daphniidae</taxon>
        <taxon>Daphnia</taxon>
    </lineage>
</organism>
<gene>
    <name evidence="3" type="ORF">DAPPUDRAFT_329721</name>
    <name evidence="2" type="ORF">DAPPUDRAFT_331093</name>
</gene>
<dbReference type="KEGG" id="dpx:DAPPUDRAFT_329721"/>
<dbReference type="KEGG" id="dpx:DAPPUDRAFT_331093"/>
<evidence type="ECO:0000313" key="2">
    <source>
        <dbReference type="EMBL" id="EFX67437.1"/>
    </source>
</evidence>
<name>E9HHF3_DAPPU</name>